<accession>A0A7Z0J5A6</accession>
<evidence type="ECO:0000313" key="2">
    <source>
        <dbReference type="EMBL" id="NYJ19190.1"/>
    </source>
</evidence>
<comment type="caution">
    <text evidence="2">The sequence shown here is derived from an EMBL/GenBank/DDBJ whole genome shotgun (WGS) entry which is preliminary data.</text>
</comment>
<sequence length="117" mass="13051">MRVCSVSGCPKLYPSTEGSRCHTHRVQADRARGTSTERGYNSTGHTKRFRPSVLERDPICVLCQVAQSTVADHYPRSRKELTDLHMDPNDPKHGRGLCKPCHDASTAQHQPGGWNAR</sequence>
<name>A0A7Z0J5A6_9MICO</name>
<feature type="region of interest" description="Disordered" evidence="1">
    <location>
        <begin position="23"/>
        <end position="48"/>
    </location>
</feature>
<dbReference type="EC" id="3.1.21.-" evidence="2"/>
<organism evidence="2 3">
    <name type="scientific">Glaciibacter psychrotolerans</name>
    <dbReference type="NCBI Taxonomy" id="670054"/>
    <lineage>
        <taxon>Bacteria</taxon>
        <taxon>Bacillati</taxon>
        <taxon>Actinomycetota</taxon>
        <taxon>Actinomycetes</taxon>
        <taxon>Micrococcales</taxon>
        <taxon>Microbacteriaceae</taxon>
        <taxon>Glaciibacter</taxon>
    </lineage>
</organism>
<proteinExistence type="predicted"/>
<feature type="compositionally biased region" description="Basic and acidic residues" evidence="1">
    <location>
        <begin position="74"/>
        <end position="93"/>
    </location>
</feature>
<dbReference type="Proteomes" id="UP000537260">
    <property type="component" value="Unassembled WGS sequence"/>
</dbReference>
<reference evidence="2 3" key="1">
    <citation type="submission" date="2020-07" db="EMBL/GenBank/DDBJ databases">
        <title>Sequencing the genomes of 1000 actinobacteria strains.</title>
        <authorList>
            <person name="Klenk H.-P."/>
        </authorList>
    </citation>
    <scope>NUCLEOTIDE SEQUENCE [LARGE SCALE GENOMIC DNA]</scope>
    <source>
        <strain evidence="2 3">LI1</strain>
    </source>
</reference>
<dbReference type="EMBL" id="JACCFM010000001">
    <property type="protein sequence ID" value="NYJ19190.1"/>
    <property type="molecule type" value="Genomic_DNA"/>
</dbReference>
<protein>
    <submittedName>
        <fullName evidence="2">5-methylcytosine-specific restriction protein A</fullName>
        <ecNumber evidence="2">3.1.21.-</ecNumber>
    </submittedName>
</protein>
<keyword evidence="2" id="KW-0378">Hydrolase</keyword>
<evidence type="ECO:0000313" key="3">
    <source>
        <dbReference type="Proteomes" id="UP000537260"/>
    </source>
</evidence>
<feature type="region of interest" description="Disordered" evidence="1">
    <location>
        <begin position="74"/>
        <end position="117"/>
    </location>
</feature>
<keyword evidence="3" id="KW-1185">Reference proteome</keyword>
<gene>
    <name evidence="2" type="ORF">HNR05_000981</name>
</gene>
<dbReference type="AlphaFoldDB" id="A0A7Z0J5A6"/>
<evidence type="ECO:0000256" key="1">
    <source>
        <dbReference type="SAM" id="MobiDB-lite"/>
    </source>
</evidence>
<dbReference type="GO" id="GO:0016787">
    <property type="term" value="F:hydrolase activity"/>
    <property type="evidence" value="ECO:0007669"/>
    <property type="project" value="UniProtKB-KW"/>
</dbReference>
<feature type="compositionally biased region" description="Polar residues" evidence="1">
    <location>
        <begin position="33"/>
        <end position="44"/>
    </location>
</feature>